<protein>
    <submittedName>
        <fullName evidence="1">Uncharacterized protein</fullName>
    </submittedName>
</protein>
<keyword evidence="2" id="KW-1185">Reference proteome</keyword>
<dbReference type="AlphaFoldDB" id="A0AA86VRM4"/>
<accession>A0AA86VRM4</accession>
<reference evidence="1" key="1">
    <citation type="submission" date="2023-10" db="EMBL/GenBank/DDBJ databases">
        <authorList>
            <person name="Domelevo Entfellner J.-B."/>
        </authorList>
    </citation>
    <scope>NUCLEOTIDE SEQUENCE</scope>
</reference>
<dbReference type="EMBL" id="OY731405">
    <property type="protein sequence ID" value="CAJ1970688.1"/>
    <property type="molecule type" value="Genomic_DNA"/>
</dbReference>
<evidence type="ECO:0000313" key="1">
    <source>
        <dbReference type="EMBL" id="CAJ1970688.1"/>
    </source>
</evidence>
<name>A0AA86VRM4_9FABA</name>
<dbReference type="Gramene" id="rna-AYBTSS11_LOCUS22673">
    <property type="protein sequence ID" value="CAJ1970688.1"/>
    <property type="gene ID" value="gene-AYBTSS11_LOCUS22673"/>
</dbReference>
<organism evidence="1 2">
    <name type="scientific">Sphenostylis stenocarpa</name>
    <dbReference type="NCBI Taxonomy" id="92480"/>
    <lineage>
        <taxon>Eukaryota</taxon>
        <taxon>Viridiplantae</taxon>
        <taxon>Streptophyta</taxon>
        <taxon>Embryophyta</taxon>
        <taxon>Tracheophyta</taxon>
        <taxon>Spermatophyta</taxon>
        <taxon>Magnoliopsida</taxon>
        <taxon>eudicotyledons</taxon>
        <taxon>Gunneridae</taxon>
        <taxon>Pentapetalae</taxon>
        <taxon>rosids</taxon>
        <taxon>fabids</taxon>
        <taxon>Fabales</taxon>
        <taxon>Fabaceae</taxon>
        <taxon>Papilionoideae</taxon>
        <taxon>50 kb inversion clade</taxon>
        <taxon>NPAAA clade</taxon>
        <taxon>indigoferoid/millettioid clade</taxon>
        <taxon>Phaseoleae</taxon>
        <taxon>Sphenostylis</taxon>
    </lineage>
</organism>
<gene>
    <name evidence="1" type="ORF">AYBTSS11_LOCUS22673</name>
</gene>
<sequence>MAALAVKSKDSLVDGSTRALTPPSLLLYALSIDCDSRLKYFKSISKRKKNALLRQQGPPALLERYAHMCLTIIELAIDMGQMWDFSMP</sequence>
<proteinExistence type="predicted"/>
<evidence type="ECO:0000313" key="2">
    <source>
        <dbReference type="Proteomes" id="UP001189624"/>
    </source>
</evidence>
<dbReference type="Proteomes" id="UP001189624">
    <property type="component" value="Chromosome 8"/>
</dbReference>